<dbReference type="PROSITE" id="PS50011">
    <property type="entry name" value="PROTEIN_KINASE_DOM"/>
    <property type="match status" value="1"/>
</dbReference>
<dbReference type="SUPFAM" id="SSF48452">
    <property type="entry name" value="TPR-like"/>
    <property type="match status" value="2"/>
</dbReference>
<dbReference type="SMART" id="SM00220">
    <property type="entry name" value="S_TKc"/>
    <property type="match status" value="1"/>
</dbReference>
<dbReference type="PROSITE" id="PS00675">
    <property type="entry name" value="SIGMA54_INTERACT_1"/>
    <property type="match status" value="1"/>
</dbReference>
<evidence type="ECO:0000313" key="5">
    <source>
        <dbReference type="Proteomes" id="UP000662747"/>
    </source>
</evidence>
<evidence type="ECO:0000256" key="2">
    <source>
        <dbReference type="ARBA" id="ARBA00022840"/>
    </source>
</evidence>
<dbReference type="InterPro" id="IPR008271">
    <property type="entry name" value="Ser/Thr_kinase_AS"/>
</dbReference>
<dbReference type="PANTHER" id="PTHR16305:SF28">
    <property type="entry name" value="GUANYLATE CYCLASE DOMAIN-CONTAINING PROTEIN"/>
    <property type="match status" value="1"/>
</dbReference>
<dbReference type="Gene3D" id="1.10.510.10">
    <property type="entry name" value="Transferase(Phosphotransferase) domain 1"/>
    <property type="match status" value="1"/>
</dbReference>
<feature type="domain" description="Protein kinase" evidence="3">
    <location>
        <begin position="1"/>
        <end position="292"/>
    </location>
</feature>
<dbReference type="InterPro" id="IPR011009">
    <property type="entry name" value="Kinase-like_dom_sf"/>
</dbReference>
<name>A0ABX7NNL1_9BACT</name>
<dbReference type="Gene3D" id="3.30.200.20">
    <property type="entry name" value="Phosphorylase Kinase, domain 1"/>
    <property type="match status" value="1"/>
</dbReference>
<evidence type="ECO:0000259" key="3">
    <source>
        <dbReference type="PROSITE" id="PS50011"/>
    </source>
</evidence>
<accession>A0ABX7NNL1</accession>
<dbReference type="SUPFAM" id="SSF52540">
    <property type="entry name" value="P-loop containing nucleoside triphosphate hydrolases"/>
    <property type="match status" value="1"/>
</dbReference>
<dbReference type="InterPro" id="IPR027417">
    <property type="entry name" value="P-loop_NTPase"/>
</dbReference>
<dbReference type="InterPro" id="IPR000719">
    <property type="entry name" value="Prot_kinase_dom"/>
</dbReference>
<proteinExistence type="predicted"/>
<dbReference type="PANTHER" id="PTHR16305">
    <property type="entry name" value="TESTICULAR SOLUBLE ADENYLYL CYCLASE"/>
    <property type="match status" value="1"/>
</dbReference>
<keyword evidence="1" id="KW-0547">Nucleotide-binding</keyword>
<dbReference type="Pfam" id="PF00069">
    <property type="entry name" value="Pkinase"/>
    <property type="match status" value="1"/>
</dbReference>
<dbReference type="InterPro" id="IPR041664">
    <property type="entry name" value="AAA_16"/>
</dbReference>
<dbReference type="EMBL" id="CP071090">
    <property type="protein sequence ID" value="QSQ18991.1"/>
    <property type="molecule type" value="Genomic_DNA"/>
</dbReference>
<gene>
    <name evidence="4" type="ORF">JY651_26970</name>
</gene>
<dbReference type="InterPro" id="IPR011990">
    <property type="entry name" value="TPR-like_helical_dom_sf"/>
</dbReference>
<dbReference type="CDD" id="cd14014">
    <property type="entry name" value="STKc_PknB_like"/>
    <property type="match status" value="1"/>
</dbReference>
<dbReference type="Gene3D" id="1.25.40.10">
    <property type="entry name" value="Tetratricopeptide repeat domain"/>
    <property type="match status" value="2"/>
</dbReference>
<evidence type="ECO:0000256" key="1">
    <source>
        <dbReference type="ARBA" id="ARBA00022741"/>
    </source>
</evidence>
<organism evidence="4 5">
    <name type="scientific">Pyxidicoccus parkwayensis</name>
    <dbReference type="NCBI Taxonomy" id="2813578"/>
    <lineage>
        <taxon>Bacteria</taxon>
        <taxon>Pseudomonadati</taxon>
        <taxon>Myxococcota</taxon>
        <taxon>Myxococcia</taxon>
        <taxon>Myxococcales</taxon>
        <taxon>Cystobacterineae</taxon>
        <taxon>Myxococcaceae</taxon>
        <taxon>Pyxidicoccus</taxon>
    </lineage>
</organism>
<sequence length="1145" mass="124952">MGVVYRAEHARTGAAVALKTVRSPSEALLASIRREMRALERLRHPGITRIVDTGIFEGLPWYAMELLEGETLRGAIQRLWLHSTRGATQAGTAPEKTVPLETESGASPARLARHGLSAEALTGVLSVLRTLCTPLAFLHGEGLVHRDLKPDNVFIRKDGRPVLVDLGIVASFGGARSREELSAESRLMGSWAYTAPEQLRSELVDARADLYAFGCMLYECLTGRPPFTGSTGAALRYQHLSEPAVAPSLLNEGIPEELDRLVLRLLEKRPEHRLGYAEDVAQALGTLSIPAMEFRSAPSSRTYLYRPGLAGRAEVLDELDGTLGQAPHGGREHLVLLRGESGVGKTRVAMEAARRAAQQGLTVCTGQCAAVSTEGEAGMPAAPLHPFRPLLRMIADRCREGGGALAERMLGPHGRLLALFEPSLAELPGVAEQPEPPALPSEAARRRVLDVLAQTLLAFAQVHPLLLVLDDLQWADELSLDVLKALAAKEFHERGLVILGTYRVEEPRPELTQLAHSPGVRDIALGRLDEASIGAMVSGMLALSAPPADLVGFLRNRSNGNPFFIAEYLRAAIGEGLLFRDSTGTWRLRERAEGASPLASSVPLPLTVAEIIERRLSALGQAGYGLVERASVLGREFDGEVLAATAGLSDAAMSEALEALRVRQIIEETASGRLRFVHDKLREIAYGRIASEQRRALHRSAGLALEPRSQGLPDAYPDLGHHFSQAGIHSKASQYLGQAADRARAAYANGEAIRLYRAALQELEELDRSGETAGGTATPAPEALHERLGDLLALSGRQEEARASFEAALAHVNEHPSLPCARLHRKIGKTWETHHAHDEALQGYERAERDLGAPGPGATEAWWAEWVQLRIDRISVYYWLGQVEHIRPLVDEVRPVVRERGTALQRAHFFHVLTQMNIRAERYLTSVETVSYARACLAAAEESGDDTEVAEDRFSLAAVLMFHGALAEAEQQMRTTLREAERQGSLPLQSRCLTYLTVIHRKGGRVEQTRQSAQRSLGVAEAGRMVIYQGAAKANLAWADWRDGDPVAAEKKAREALALWKGPTYVFPLQWMALLPLLAMALEQRHLAEAVAHAQALLDSEQQGLPRELTEPLTQAIAAWEQGNAERSQWRLRQSITASTAQGYV</sequence>
<dbReference type="PROSITE" id="PS00108">
    <property type="entry name" value="PROTEIN_KINASE_ST"/>
    <property type="match status" value="1"/>
</dbReference>
<dbReference type="Pfam" id="PF13191">
    <property type="entry name" value="AAA_16"/>
    <property type="match status" value="1"/>
</dbReference>
<dbReference type="SUPFAM" id="SSF56112">
    <property type="entry name" value="Protein kinase-like (PK-like)"/>
    <property type="match status" value="1"/>
</dbReference>
<protein>
    <submittedName>
        <fullName evidence="4">AAA family ATPase</fullName>
    </submittedName>
</protein>
<keyword evidence="5" id="KW-1185">Reference proteome</keyword>
<reference evidence="4 5" key="1">
    <citation type="submission" date="2021-02" db="EMBL/GenBank/DDBJ databases">
        <title>De Novo genome assembly of isolated myxobacteria.</title>
        <authorList>
            <person name="Stevens D.C."/>
        </authorList>
    </citation>
    <scope>NUCLEOTIDE SEQUENCE [LARGE SCALE GENOMIC DNA]</scope>
    <source>
        <strain evidence="5">SCPEA02</strain>
    </source>
</reference>
<keyword evidence="2" id="KW-0067">ATP-binding</keyword>
<dbReference type="Proteomes" id="UP000662747">
    <property type="component" value="Chromosome"/>
</dbReference>
<dbReference type="InterPro" id="IPR025662">
    <property type="entry name" value="Sigma_54_int_dom_ATP-bd_1"/>
</dbReference>
<evidence type="ECO:0000313" key="4">
    <source>
        <dbReference type="EMBL" id="QSQ18991.1"/>
    </source>
</evidence>